<evidence type="ECO:0000313" key="4">
    <source>
        <dbReference type="Proteomes" id="UP000600946"/>
    </source>
</evidence>
<proteinExistence type="predicted"/>
<keyword evidence="4" id="KW-1185">Reference proteome</keyword>
<feature type="chain" id="PRO_5045866354" description="VCBS repeat-containing protein" evidence="2">
    <location>
        <begin position="36"/>
        <end position="315"/>
    </location>
</feature>
<keyword evidence="1 2" id="KW-0732">Signal</keyword>
<evidence type="ECO:0008006" key="5">
    <source>
        <dbReference type="Google" id="ProtNLM"/>
    </source>
</evidence>
<dbReference type="GeneID" id="96293272"/>
<dbReference type="EMBL" id="BMUU01000010">
    <property type="protein sequence ID" value="GGY52549.1"/>
    <property type="molecule type" value="Genomic_DNA"/>
</dbReference>
<feature type="signal peptide" evidence="2">
    <location>
        <begin position="1"/>
        <end position="35"/>
    </location>
</feature>
<accession>A0ABQ3AJ76</accession>
<name>A0ABQ3AJ76_9ACTN</name>
<dbReference type="InterPro" id="IPR013517">
    <property type="entry name" value="FG-GAP"/>
</dbReference>
<evidence type="ECO:0000256" key="2">
    <source>
        <dbReference type="SAM" id="SignalP"/>
    </source>
</evidence>
<protein>
    <recommendedName>
        <fullName evidence="5">VCBS repeat-containing protein</fullName>
    </recommendedName>
</protein>
<dbReference type="Pfam" id="PF13517">
    <property type="entry name" value="FG-GAP_3"/>
    <property type="match status" value="1"/>
</dbReference>
<gene>
    <name evidence="3" type="ORF">GCM10010326_53490</name>
</gene>
<dbReference type="PANTHER" id="PTHR46580:SF4">
    <property type="entry name" value="ATP_GTP-BINDING PROTEIN"/>
    <property type="match status" value="1"/>
</dbReference>
<evidence type="ECO:0000256" key="1">
    <source>
        <dbReference type="ARBA" id="ARBA00022729"/>
    </source>
</evidence>
<dbReference type="Gene3D" id="2.115.10.10">
    <property type="entry name" value="Tachylectin 2"/>
    <property type="match status" value="1"/>
</dbReference>
<comment type="caution">
    <text evidence="3">The sequence shown here is derived from an EMBL/GenBank/DDBJ whole genome shotgun (WGS) entry which is preliminary data.</text>
</comment>
<sequence length="315" mass="32973">MARINSRKSGTSLSRFAVAAVVSALVGVSAGAASADTGTRTGTWGHLPAATKHAPTARNGAAKVAATPTNAANPVFPLLGVDNANQGWLYGPNGTGGLTPREAVEGSLANLANDAYVDNDADGYIDGEWQWSPTGDLHFWPDANTDKPIGGGWNIYDKVLSPGNLGGAQGYDIIARDATGVLWLYLGYGDGTVTSRIKVGAGWDAYTQLAGKGDLDGDGKADIVARDTSGVLWFYKGTGNYNAPFAPRTRIGSGWNMFDTLVSSGDVDLDGRTDLVAREPGGNLWLYKGTGNAAAPYQARVQIGYGYDIYRLMTS</sequence>
<organism evidence="3 4">
    <name type="scientific">Streptomyces xanthochromogenes</name>
    <dbReference type="NCBI Taxonomy" id="67384"/>
    <lineage>
        <taxon>Bacteria</taxon>
        <taxon>Bacillati</taxon>
        <taxon>Actinomycetota</taxon>
        <taxon>Actinomycetes</taxon>
        <taxon>Kitasatosporales</taxon>
        <taxon>Streptomycetaceae</taxon>
        <taxon>Streptomyces</taxon>
    </lineage>
</organism>
<dbReference type="Proteomes" id="UP000600946">
    <property type="component" value="Unassembled WGS sequence"/>
</dbReference>
<dbReference type="RefSeq" id="WP_161257304.1">
    <property type="nucleotide sequence ID" value="NZ_BMUU01000010.1"/>
</dbReference>
<dbReference type="PANTHER" id="PTHR46580">
    <property type="entry name" value="SENSOR KINASE-RELATED"/>
    <property type="match status" value="1"/>
</dbReference>
<reference evidence="4" key="1">
    <citation type="journal article" date="2019" name="Int. J. Syst. Evol. Microbiol.">
        <title>The Global Catalogue of Microorganisms (GCM) 10K type strain sequencing project: providing services to taxonomists for standard genome sequencing and annotation.</title>
        <authorList>
            <consortium name="The Broad Institute Genomics Platform"/>
            <consortium name="The Broad Institute Genome Sequencing Center for Infectious Disease"/>
            <person name="Wu L."/>
            <person name="Ma J."/>
        </authorList>
    </citation>
    <scope>NUCLEOTIDE SEQUENCE [LARGE SCALE GENOMIC DNA]</scope>
    <source>
        <strain evidence="4">JCM 4594</strain>
    </source>
</reference>
<dbReference type="InterPro" id="IPR028994">
    <property type="entry name" value="Integrin_alpha_N"/>
</dbReference>
<evidence type="ECO:0000313" key="3">
    <source>
        <dbReference type="EMBL" id="GGY52549.1"/>
    </source>
</evidence>
<dbReference type="SUPFAM" id="SSF69318">
    <property type="entry name" value="Integrin alpha N-terminal domain"/>
    <property type="match status" value="1"/>
</dbReference>